<name>A0A2T8KH77_9POAL</name>
<feature type="region of interest" description="Disordered" evidence="1">
    <location>
        <begin position="39"/>
        <end position="75"/>
    </location>
</feature>
<dbReference type="Gramene" id="PVH61518">
    <property type="protein sequence ID" value="PVH61518"/>
    <property type="gene ID" value="PAHAL_3G052300"/>
</dbReference>
<reference evidence="2" key="1">
    <citation type="submission" date="2018-04" db="EMBL/GenBank/DDBJ databases">
        <title>WGS assembly of Panicum hallii.</title>
        <authorList>
            <person name="Lovell J."/>
            <person name="Jenkins J."/>
            <person name="Lowry D."/>
            <person name="Mamidi S."/>
            <person name="Sreedasyam A."/>
            <person name="Weng X."/>
            <person name="Barry K."/>
            <person name="Bonette J."/>
            <person name="Campitelli B."/>
            <person name="Daum C."/>
            <person name="Gordon S."/>
            <person name="Gould B."/>
            <person name="Lipzen A."/>
            <person name="Macqueen A."/>
            <person name="Palacio-Mejia J."/>
            <person name="Plott C."/>
            <person name="Shakirov E."/>
            <person name="Shu S."/>
            <person name="Yoshinaga Y."/>
            <person name="Zane M."/>
            <person name="Rokhsar D."/>
            <person name="Grimwood J."/>
            <person name="Schmutz J."/>
            <person name="Juenger T."/>
        </authorList>
    </citation>
    <scope>NUCLEOTIDE SEQUENCE [LARGE SCALE GENOMIC DNA]</scope>
    <source>
        <strain evidence="2">FIL2</strain>
    </source>
</reference>
<feature type="compositionally biased region" description="Low complexity" evidence="1">
    <location>
        <begin position="41"/>
        <end position="54"/>
    </location>
</feature>
<feature type="compositionally biased region" description="Pro residues" evidence="1">
    <location>
        <begin position="55"/>
        <end position="65"/>
    </location>
</feature>
<gene>
    <name evidence="2" type="ORF">PAHAL_3G052300</name>
</gene>
<dbReference type="EMBL" id="CM008048">
    <property type="protein sequence ID" value="PVH61518.1"/>
    <property type="molecule type" value="Genomic_DNA"/>
</dbReference>
<accession>A0A2T8KH77</accession>
<sequence length="177" mass="18779">MQILCIWPAIWMPSGRRPLAGTRGPSRCRRRPLVPPPSCFLRSAPSRSSGSPGAPALPLPRPPAYGPSSLAPTGSAIARTAPTTDAGRKRAPQSMVQRGGNWLQKGNSEFGCISRKSMDLNRLGSFRFLSVQLAARNAISNHPAASIIHGITALRVQFNQAAISISATAASPSNLKF</sequence>
<evidence type="ECO:0000313" key="2">
    <source>
        <dbReference type="EMBL" id="PVH61518.1"/>
    </source>
</evidence>
<protein>
    <submittedName>
        <fullName evidence="2">Uncharacterized protein</fullName>
    </submittedName>
</protein>
<dbReference type="AlphaFoldDB" id="A0A2T8KH77"/>
<dbReference type="Proteomes" id="UP000243499">
    <property type="component" value="Chromosome 3"/>
</dbReference>
<organism evidence="2">
    <name type="scientific">Panicum hallii</name>
    <dbReference type="NCBI Taxonomy" id="206008"/>
    <lineage>
        <taxon>Eukaryota</taxon>
        <taxon>Viridiplantae</taxon>
        <taxon>Streptophyta</taxon>
        <taxon>Embryophyta</taxon>
        <taxon>Tracheophyta</taxon>
        <taxon>Spermatophyta</taxon>
        <taxon>Magnoliopsida</taxon>
        <taxon>Liliopsida</taxon>
        <taxon>Poales</taxon>
        <taxon>Poaceae</taxon>
        <taxon>PACMAD clade</taxon>
        <taxon>Panicoideae</taxon>
        <taxon>Panicodae</taxon>
        <taxon>Paniceae</taxon>
        <taxon>Panicinae</taxon>
        <taxon>Panicum</taxon>
        <taxon>Panicum sect. Panicum</taxon>
    </lineage>
</organism>
<evidence type="ECO:0000256" key="1">
    <source>
        <dbReference type="SAM" id="MobiDB-lite"/>
    </source>
</evidence>
<proteinExistence type="predicted"/>